<reference evidence="4" key="1">
    <citation type="submission" date="2014-09" db="EMBL/GenBank/DDBJ databases">
        <title>Genome sequence of the luminous mushroom Mycena chlorophos for searching fungal bioluminescence genes.</title>
        <authorList>
            <person name="Tanaka Y."/>
            <person name="Kasuga D."/>
            <person name="Oba Y."/>
            <person name="Hase S."/>
            <person name="Sato K."/>
            <person name="Oba Y."/>
            <person name="Sakakibara Y."/>
        </authorList>
    </citation>
    <scope>NUCLEOTIDE SEQUENCE</scope>
</reference>
<feature type="region of interest" description="Disordered" evidence="1">
    <location>
        <begin position="70"/>
        <end position="97"/>
    </location>
</feature>
<keyword evidence="2" id="KW-0472">Membrane</keyword>
<feature type="transmembrane region" description="Helical" evidence="2">
    <location>
        <begin position="553"/>
        <end position="571"/>
    </location>
</feature>
<feature type="region of interest" description="Disordered" evidence="1">
    <location>
        <begin position="13"/>
        <end position="42"/>
    </location>
</feature>
<dbReference type="EMBL" id="DF849236">
    <property type="protein sequence ID" value="GAT56074.1"/>
    <property type="molecule type" value="Genomic_DNA"/>
</dbReference>
<name>A0ABQ0LYE8_MYCCL</name>
<feature type="transmembrane region" description="Helical" evidence="2">
    <location>
        <begin position="487"/>
        <end position="506"/>
    </location>
</feature>
<dbReference type="Pfam" id="PF20151">
    <property type="entry name" value="DUF6533"/>
    <property type="match status" value="1"/>
</dbReference>
<evidence type="ECO:0000259" key="3">
    <source>
        <dbReference type="Pfam" id="PF20151"/>
    </source>
</evidence>
<feature type="transmembrane region" description="Helical" evidence="2">
    <location>
        <begin position="402"/>
        <end position="422"/>
    </location>
</feature>
<evidence type="ECO:0000256" key="1">
    <source>
        <dbReference type="SAM" id="MobiDB-lite"/>
    </source>
</evidence>
<proteinExistence type="predicted"/>
<dbReference type="InterPro" id="IPR045340">
    <property type="entry name" value="DUF6533"/>
</dbReference>
<protein>
    <recommendedName>
        <fullName evidence="3">DUF6533 domain-containing protein</fullName>
    </recommendedName>
</protein>
<feature type="region of interest" description="Disordered" evidence="1">
    <location>
        <begin position="181"/>
        <end position="221"/>
    </location>
</feature>
<feature type="domain" description="DUF6533" evidence="3">
    <location>
        <begin position="314"/>
        <end position="351"/>
    </location>
</feature>
<evidence type="ECO:0000313" key="4">
    <source>
        <dbReference type="EMBL" id="GAT56074.1"/>
    </source>
</evidence>
<feature type="compositionally biased region" description="Basic and acidic residues" evidence="1">
    <location>
        <begin position="196"/>
        <end position="213"/>
    </location>
</feature>
<keyword evidence="2" id="KW-0812">Transmembrane</keyword>
<sequence>MFSAATSSIFAPALGPASARPMEPIPSPSGSPERTRPSFQLTSAESFEASLMAGGYGLYKTAEWVRQPSVPGDIPLPAAPPQQQQPTNANSKPHGHAHFFKKPEMVVVQPPTAAMTEKQLRKKRRVDKFRANGNNGLPSGSGIGTTRLVVGELRGMGRVIMDESPQNGVYTEATALAAARRPAEERRRKKMAVDAAVRERERKDALAASHEDCPTQPNWPDDDFPWRLSEERRIKLLKEDRELRMRYIEEFFAADTDEEDDAIGCPGRRDRLAQDPIWASAYQAKTAGAEARSGMAESVPSVDVDITEFLRTNYVGFAAFTILIWDHLDTLPTEVEYIWHGKKGLLVYLFLIVSRLLPRQPRHDKTSSTAGQQNRYITPLGFIVNLFAYLSPSWTLTRCQHFIRYEGAMTLIGIHVVALMMLLRINAMYSSNRYAVGGVGFLFLVMFTMNAWLLTRGEAVVHNPNSGIHACTMIFAPNISVLASSSAWLPLLYDSVVLVLTLCKTVPLVVKRSGTYIMKRILEDGLLYYSVIFSVTLVLTIMIVSAPPGLKNIAAQLELLITVTMMSRITLNLKRCARDRLTSTVVRDPGPLVFSPPNASRDGVFTELDPEREHEHEPVVIRCAGGVRDVECGEHEDEERYASFRNPPGW</sequence>
<organism evidence="4 5">
    <name type="scientific">Mycena chlorophos</name>
    <name type="common">Agaric fungus</name>
    <name type="synonym">Agaricus chlorophos</name>
    <dbReference type="NCBI Taxonomy" id="658473"/>
    <lineage>
        <taxon>Eukaryota</taxon>
        <taxon>Fungi</taxon>
        <taxon>Dikarya</taxon>
        <taxon>Basidiomycota</taxon>
        <taxon>Agaricomycotina</taxon>
        <taxon>Agaricomycetes</taxon>
        <taxon>Agaricomycetidae</taxon>
        <taxon>Agaricales</taxon>
        <taxon>Marasmiineae</taxon>
        <taxon>Mycenaceae</taxon>
        <taxon>Mycena</taxon>
    </lineage>
</organism>
<accession>A0ABQ0LYE8</accession>
<keyword evidence="2" id="KW-1133">Transmembrane helix</keyword>
<gene>
    <name evidence="4" type="ORF">MCHLO_12771</name>
</gene>
<evidence type="ECO:0000256" key="2">
    <source>
        <dbReference type="SAM" id="Phobius"/>
    </source>
</evidence>
<dbReference type="Proteomes" id="UP000815677">
    <property type="component" value="Unassembled WGS sequence"/>
</dbReference>
<feature type="transmembrane region" description="Helical" evidence="2">
    <location>
        <begin position="434"/>
        <end position="454"/>
    </location>
</feature>
<feature type="transmembrane region" description="Helical" evidence="2">
    <location>
        <begin position="526"/>
        <end position="547"/>
    </location>
</feature>
<keyword evidence="5" id="KW-1185">Reference proteome</keyword>
<feature type="compositionally biased region" description="Polar residues" evidence="1">
    <location>
        <begin position="30"/>
        <end position="42"/>
    </location>
</feature>
<evidence type="ECO:0000313" key="5">
    <source>
        <dbReference type="Proteomes" id="UP000815677"/>
    </source>
</evidence>